<evidence type="ECO:0000313" key="7">
    <source>
        <dbReference type="Proteomes" id="UP000248882"/>
    </source>
</evidence>
<keyword evidence="2" id="KW-0378">Hydrolase</keyword>
<dbReference type="Gene3D" id="3.40.50.200">
    <property type="entry name" value="Peptidase S8/S53 domain"/>
    <property type="match status" value="1"/>
</dbReference>
<evidence type="ECO:0000259" key="5">
    <source>
        <dbReference type="Pfam" id="PF00082"/>
    </source>
</evidence>
<dbReference type="EMBL" id="QKZT01000029">
    <property type="protein sequence ID" value="PZX46853.1"/>
    <property type="molecule type" value="Genomic_DNA"/>
</dbReference>
<dbReference type="PROSITE" id="PS00138">
    <property type="entry name" value="SUBTILASE_SER"/>
    <property type="match status" value="1"/>
</dbReference>
<dbReference type="RefSeq" id="WP_111323082.1">
    <property type="nucleotide sequence ID" value="NZ_QKZT01000029.1"/>
</dbReference>
<dbReference type="InterPro" id="IPR000209">
    <property type="entry name" value="Peptidase_S8/S53_dom"/>
</dbReference>
<evidence type="ECO:0000256" key="3">
    <source>
        <dbReference type="ARBA" id="ARBA00022825"/>
    </source>
</evidence>
<accession>A0A2W7QF36</accession>
<feature type="region of interest" description="Disordered" evidence="4">
    <location>
        <begin position="211"/>
        <end position="234"/>
    </location>
</feature>
<dbReference type="InterPro" id="IPR023828">
    <property type="entry name" value="Peptidase_S8_Ser-AS"/>
</dbReference>
<organism evidence="6 7">
    <name type="scientific">Algoriphagus chordae</name>
    <dbReference type="NCBI Taxonomy" id="237019"/>
    <lineage>
        <taxon>Bacteria</taxon>
        <taxon>Pseudomonadati</taxon>
        <taxon>Bacteroidota</taxon>
        <taxon>Cytophagia</taxon>
        <taxon>Cytophagales</taxon>
        <taxon>Cyclobacteriaceae</taxon>
        <taxon>Algoriphagus</taxon>
    </lineage>
</organism>
<dbReference type="GO" id="GO:0004252">
    <property type="term" value="F:serine-type endopeptidase activity"/>
    <property type="evidence" value="ECO:0007669"/>
    <property type="project" value="InterPro"/>
</dbReference>
<evidence type="ECO:0000313" key="6">
    <source>
        <dbReference type="EMBL" id="PZX46853.1"/>
    </source>
</evidence>
<protein>
    <submittedName>
        <fullName evidence="6">Subtilase family protein</fullName>
    </submittedName>
</protein>
<dbReference type="InterPro" id="IPR036852">
    <property type="entry name" value="Peptidase_S8/S53_dom_sf"/>
</dbReference>
<dbReference type="PRINTS" id="PR00723">
    <property type="entry name" value="SUBTILISIN"/>
</dbReference>
<reference evidence="6 7" key="1">
    <citation type="submission" date="2018-06" db="EMBL/GenBank/DDBJ databases">
        <title>Genomic Encyclopedia of Archaeal and Bacterial Type Strains, Phase II (KMG-II): from individual species to whole genera.</title>
        <authorList>
            <person name="Goeker M."/>
        </authorList>
    </citation>
    <scope>NUCLEOTIDE SEQUENCE [LARGE SCALE GENOMIC DNA]</scope>
    <source>
        <strain evidence="6 7">DSM 19830</strain>
    </source>
</reference>
<dbReference type="CDD" id="cd00306">
    <property type="entry name" value="Peptidases_S8_S53"/>
    <property type="match status" value="1"/>
</dbReference>
<dbReference type="Gene3D" id="2.60.120.380">
    <property type="match status" value="1"/>
</dbReference>
<feature type="domain" description="Peptidase S8/S53" evidence="5">
    <location>
        <begin position="367"/>
        <end position="554"/>
    </location>
</feature>
<keyword evidence="1" id="KW-0645">Protease</keyword>
<dbReference type="Pfam" id="PF00082">
    <property type="entry name" value="Peptidase_S8"/>
    <property type="match status" value="1"/>
</dbReference>
<dbReference type="Proteomes" id="UP000248882">
    <property type="component" value="Unassembled WGS sequence"/>
</dbReference>
<dbReference type="GO" id="GO:0006508">
    <property type="term" value="P:proteolysis"/>
    <property type="evidence" value="ECO:0007669"/>
    <property type="project" value="UniProtKB-KW"/>
</dbReference>
<keyword evidence="7" id="KW-1185">Reference proteome</keyword>
<proteinExistence type="predicted"/>
<dbReference type="OrthoDB" id="9792152at2"/>
<dbReference type="AlphaFoldDB" id="A0A2W7QF36"/>
<sequence>MTNEKNNVLVELTRDEILTTNSSIEINVTRDADMDSVIKSIAVQGVDGKVTPTRKAGNFVWKPVNGIPPGKHQLTIEPIVNSKSKKLSDTIVIPFTVIATKSKVDNTVLIGSFVRLKLVENGVERLPNDKITDDGFIEFYKAIDRKKGMPISFEIDHNGRKVDGEKILENHRNKLNAKFGKLHPSLYSLITSNKPPKTVLVDIWQEIEEPEAQSTDRALNDCEQETSSKKDQEQRQEMLKRMEKFSKSLKGKLEIVKIDEIAPVVTAKVETASIRELIANKEVAGILLHETEGIEDLDNSIAIAESDVVHAGGERGYGVKVAVWEGGPASNANLVIAGKFKANPTSTSDHSQNVHAIIKNNESGTPDGHAPDCSLYSANDYDRDALTWAVKEKGCTVINQSFHRASEPGSGALSGDDIYGDYLAVRSPYPLIVHAAGNFWNGDPDNITPPSSEYVNHKGYNTISVGNHNDSASAMSNSSVFRNPTSSHGDRELPEIAANGMGVTADGITKSGTSMASPAVVGVSALLQGTNSTLKHWPEGCRAILLASATKNVEGNTWWQDVSNGVDAKDGAGAVNANEGRKIANNRRYRNAPATLRGWDIGLLSSSNFGNDKLSTFEYKVSVPNYFYGPRKVKVALAWTSKATKTSLLFFSWYMSQLKVDLDLIIYDENGAVVGYSGSWDNSYEIAEFTGQPGKTYTIKIRRWSGTDSTWFGIAWTVTGGMSFTLNPELLQTRRMLGDF</sequence>
<dbReference type="InterPro" id="IPR015500">
    <property type="entry name" value="Peptidase_S8_subtilisin-rel"/>
</dbReference>
<evidence type="ECO:0000256" key="4">
    <source>
        <dbReference type="SAM" id="MobiDB-lite"/>
    </source>
</evidence>
<keyword evidence="3" id="KW-0720">Serine protease</keyword>
<comment type="caution">
    <text evidence="6">The sequence shown here is derived from an EMBL/GenBank/DDBJ whole genome shotgun (WGS) entry which is preliminary data.</text>
</comment>
<gene>
    <name evidence="6" type="ORF">LV85_04187</name>
</gene>
<dbReference type="SUPFAM" id="SSF52743">
    <property type="entry name" value="Subtilisin-like"/>
    <property type="match status" value="1"/>
</dbReference>
<name>A0A2W7QF36_9BACT</name>
<evidence type="ECO:0000256" key="1">
    <source>
        <dbReference type="ARBA" id="ARBA00022670"/>
    </source>
</evidence>
<evidence type="ECO:0000256" key="2">
    <source>
        <dbReference type="ARBA" id="ARBA00022801"/>
    </source>
</evidence>